<keyword evidence="4" id="KW-1185">Reference proteome</keyword>
<dbReference type="InterPro" id="IPR054576">
    <property type="entry name" value="At5g48480-like_N"/>
</dbReference>
<reference evidence="3 4" key="1">
    <citation type="journal article" date="2022" name="Nat. Plants">
        <title>Genomes of leafy and leafless Platanthera orchids illuminate the evolution of mycoheterotrophy.</title>
        <authorList>
            <person name="Li M.H."/>
            <person name="Liu K.W."/>
            <person name="Li Z."/>
            <person name="Lu H.C."/>
            <person name="Ye Q.L."/>
            <person name="Zhang D."/>
            <person name="Wang J.Y."/>
            <person name="Li Y.F."/>
            <person name="Zhong Z.M."/>
            <person name="Liu X."/>
            <person name="Yu X."/>
            <person name="Liu D.K."/>
            <person name="Tu X.D."/>
            <person name="Liu B."/>
            <person name="Hao Y."/>
            <person name="Liao X.Y."/>
            <person name="Jiang Y.T."/>
            <person name="Sun W.H."/>
            <person name="Chen J."/>
            <person name="Chen Y.Q."/>
            <person name="Ai Y."/>
            <person name="Zhai J.W."/>
            <person name="Wu S.S."/>
            <person name="Zhou Z."/>
            <person name="Hsiao Y.Y."/>
            <person name="Wu W.L."/>
            <person name="Chen Y.Y."/>
            <person name="Lin Y.F."/>
            <person name="Hsu J.L."/>
            <person name="Li C.Y."/>
            <person name="Wang Z.W."/>
            <person name="Zhao X."/>
            <person name="Zhong W.Y."/>
            <person name="Ma X.K."/>
            <person name="Ma L."/>
            <person name="Huang J."/>
            <person name="Chen G.Z."/>
            <person name="Huang M.Z."/>
            <person name="Huang L."/>
            <person name="Peng D.H."/>
            <person name="Luo Y.B."/>
            <person name="Zou S.Q."/>
            <person name="Chen S.P."/>
            <person name="Lan S."/>
            <person name="Tsai W.C."/>
            <person name="Van de Peer Y."/>
            <person name="Liu Z.J."/>
        </authorList>
    </citation>
    <scope>NUCLEOTIDE SEQUENCE [LARGE SCALE GENOMIC DNA]</scope>
    <source>
        <strain evidence="3">Lor288</strain>
    </source>
</reference>
<dbReference type="Proteomes" id="UP001412067">
    <property type="component" value="Unassembled WGS sequence"/>
</dbReference>
<protein>
    <recommendedName>
        <fullName evidence="5">VOC domain-containing protein</fullName>
    </recommendedName>
</protein>
<dbReference type="EMBL" id="JBBWWR010000021">
    <property type="protein sequence ID" value="KAK8937585.1"/>
    <property type="molecule type" value="Genomic_DNA"/>
</dbReference>
<feature type="domain" description="Glyoxalase At5g48480-like C-terminal" evidence="1">
    <location>
        <begin position="102"/>
        <end position="149"/>
    </location>
</feature>
<evidence type="ECO:0000313" key="3">
    <source>
        <dbReference type="EMBL" id="KAK8937585.1"/>
    </source>
</evidence>
<dbReference type="InterPro" id="IPR054575">
    <property type="entry name" value="At5g48480-like_C"/>
</dbReference>
<dbReference type="Gene3D" id="3.10.180.10">
    <property type="entry name" value="2,3-Dihydroxybiphenyl 1,2-Dioxygenase, domain 1"/>
    <property type="match status" value="1"/>
</dbReference>
<accession>A0ABR2LBU0</accession>
<dbReference type="CDD" id="cd07246">
    <property type="entry name" value="VOC_like"/>
    <property type="match status" value="1"/>
</dbReference>
<name>A0ABR2LBU0_9ASPA</name>
<feature type="domain" description="Glyoxalase At5g48480-like N-terminal" evidence="2">
    <location>
        <begin position="32"/>
        <end position="83"/>
    </location>
</feature>
<dbReference type="PANTHER" id="PTHR34109:SF1">
    <property type="entry name" value="VOC DOMAIN-CONTAINING PROTEIN"/>
    <property type="match status" value="1"/>
</dbReference>
<dbReference type="SUPFAM" id="SSF54593">
    <property type="entry name" value="Glyoxalase/Bleomycin resistance protein/Dihydroxybiphenyl dioxygenase"/>
    <property type="match status" value="1"/>
</dbReference>
<evidence type="ECO:0008006" key="5">
    <source>
        <dbReference type="Google" id="ProtNLM"/>
    </source>
</evidence>
<proteinExistence type="predicted"/>
<evidence type="ECO:0000259" key="1">
    <source>
        <dbReference type="Pfam" id="PF22650"/>
    </source>
</evidence>
<dbReference type="InterPro" id="IPR029068">
    <property type="entry name" value="Glyas_Bleomycin-R_OHBP_Dase"/>
</dbReference>
<comment type="caution">
    <text evidence="3">The sequence shown here is derived from an EMBL/GenBank/DDBJ whole genome shotgun (WGS) entry which is preliminary data.</text>
</comment>
<gene>
    <name evidence="3" type="ORF">KSP40_PGU002522</name>
</gene>
<dbReference type="PANTHER" id="PTHR34109">
    <property type="entry name" value="BNAUNNG04460D PROTEIN-RELATED"/>
    <property type="match status" value="1"/>
</dbReference>
<evidence type="ECO:0000259" key="2">
    <source>
        <dbReference type="Pfam" id="PF22656"/>
    </source>
</evidence>
<sequence>MAQEGAVNTEQINGDSSKAVTFISFKPQLVLPKAEEAIKFYKAAFGAEEISRVNHPKRKAEQDLPLIICADLKIGTSSFLVCDQTDDLPLTVDGAGSGFILKLETEDVVAAVEKALEAGAVADGEVTEVEGPCGGLLGKVKDPFGFVWVIALASNKCSETEA</sequence>
<dbReference type="Pfam" id="PF22656">
    <property type="entry name" value="At5g48480-like_N"/>
    <property type="match status" value="1"/>
</dbReference>
<evidence type="ECO:0000313" key="4">
    <source>
        <dbReference type="Proteomes" id="UP001412067"/>
    </source>
</evidence>
<organism evidence="3 4">
    <name type="scientific">Platanthera guangdongensis</name>
    <dbReference type="NCBI Taxonomy" id="2320717"/>
    <lineage>
        <taxon>Eukaryota</taxon>
        <taxon>Viridiplantae</taxon>
        <taxon>Streptophyta</taxon>
        <taxon>Embryophyta</taxon>
        <taxon>Tracheophyta</taxon>
        <taxon>Spermatophyta</taxon>
        <taxon>Magnoliopsida</taxon>
        <taxon>Liliopsida</taxon>
        <taxon>Asparagales</taxon>
        <taxon>Orchidaceae</taxon>
        <taxon>Orchidoideae</taxon>
        <taxon>Orchideae</taxon>
        <taxon>Orchidinae</taxon>
        <taxon>Platanthera</taxon>
    </lineage>
</organism>
<dbReference type="Pfam" id="PF22650">
    <property type="entry name" value="At5g48480-like_C"/>
    <property type="match status" value="1"/>
</dbReference>